<comment type="caution">
    <text evidence="8">The sequence shown here is derived from an EMBL/GenBank/DDBJ whole genome shotgun (WGS) entry which is preliminary data.</text>
</comment>
<evidence type="ECO:0000259" key="7">
    <source>
        <dbReference type="PROSITE" id="PS51913"/>
    </source>
</evidence>
<dbReference type="AlphaFoldDB" id="U2Q2M4"/>
<keyword evidence="4" id="KW-0548">Nucleotidyltransferase</keyword>
<reference evidence="8 9" key="1">
    <citation type="submission" date="2013-08" db="EMBL/GenBank/DDBJ databases">
        <authorList>
            <person name="Weinstock G."/>
            <person name="Sodergren E."/>
            <person name="Wylie T."/>
            <person name="Fulton L."/>
            <person name="Fulton R."/>
            <person name="Fronick C."/>
            <person name="O'Laughlin M."/>
            <person name="Godfrey J."/>
            <person name="Miner T."/>
            <person name="Herter B."/>
            <person name="Appelbaum E."/>
            <person name="Cordes M."/>
            <person name="Lek S."/>
            <person name="Wollam A."/>
            <person name="Pepin K.H."/>
            <person name="Palsikar V.B."/>
            <person name="Mitreva M."/>
            <person name="Wilson R.K."/>
        </authorList>
    </citation>
    <scope>NUCLEOTIDE SEQUENCE [LARGE SCALE GENOMIC DNA]</scope>
    <source>
        <strain evidence="8 9">ATCC 700627</strain>
    </source>
</reference>
<dbReference type="GO" id="GO:0000428">
    <property type="term" value="C:DNA-directed RNA polymerase complex"/>
    <property type="evidence" value="ECO:0007669"/>
    <property type="project" value="UniProtKB-KW"/>
</dbReference>
<dbReference type="Proteomes" id="UP000016637">
    <property type="component" value="Unassembled WGS sequence"/>
</dbReference>
<comment type="similarity">
    <text evidence="1">Belongs to the RpoE family.</text>
</comment>
<dbReference type="Gene3D" id="1.10.10.1250">
    <property type="entry name" value="RNA polymerase, subunit delta, N-terminal domain"/>
    <property type="match status" value="1"/>
</dbReference>
<accession>U2Q2M4</accession>
<evidence type="ECO:0000256" key="5">
    <source>
        <dbReference type="ARBA" id="ARBA00023163"/>
    </source>
</evidence>
<dbReference type="NCBIfam" id="TIGR04567">
    <property type="entry name" value="RNAP_delt_lowGC"/>
    <property type="match status" value="1"/>
</dbReference>
<gene>
    <name evidence="8" type="ORF">HMPREF1983_01229</name>
</gene>
<keyword evidence="2 8" id="KW-0240">DNA-directed RNA polymerase</keyword>
<evidence type="ECO:0000256" key="6">
    <source>
        <dbReference type="ARBA" id="ARBA00031937"/>
    </source>
</evidence>
<evidence type="ECO:0000256" key="4">
    <source>
        <dbReference type="ARBA" id="ARBA00022695"/>
    </source>
</evidence>
<protein>
    <recommendedName>
        <fullName evidence="6">RNAP delta factor</fullName>
    </recommendedName>
</protein>
<evidence type="ECO:0000313" key="8">
    <source>
        <dbReference type="EMBL" id="ERK56965.1"/>
    </source>
</evidence>
<proteinExistence type="inferred from homology"/>
<dbReference type="GO" id="GO:0016779">
    <property type="term" value="F:nucleotidyltransferase activity"/>
    <property type="evidence" value="ECO:0007669"/>
    <property type="project" value="UniProtKB-KW"/>
</dbReference>
<dbReference type="EMBL" id="AWVP01000077">
    <property type="protein sequence ID" value="ERK56965.1"/>
    <property type="molecule type" value="Genomic_DNA"/>
</dbReference>
<keyword evidence="3" id="KW-0808">Transferase</keyword>
<dbReference type="InterPro" id="IPR029757">
    <property type="entry name" value="RpoE"/>
</dbReference>
<dbReference type="GO" id="GO:0006351">
    <property type="term" value="P:DNA-templated transcription"/>
    <property type="evidence" value="ECO:0007669"/>
    <property type="project" value="InterPro"/>
</dbReference>
<dbReference type="eggNOG" id="COG3343">
    <property type="taxonomic scope" value="Bacteria"/>
</dbReference>
<evidence type="ECO:0000256" key="3">
    <source>
        <dbReference type="ARBA" id="ARBA00022679"/>
    </source>
</evidence>
<sequence length="158" mass="18746">MTKLKELSGEKIKEMSLIDLCYAYMIDEKIEKLNIYDFLDYIKPLREVDEEEFSAQAAYFYTDLNLDGRFICVEDGSWKLRDTLLVEDIKSFVEPSVQKFEIEDEELDEMVDEDEEDVHDEVDELIEEEDIEENDEVYDFDNGGIVSKFNINEEEDEF</sequence>
<dbReference type="PATRIC" id="fig|1321820.3.peg.1191"/>
<dbReference type="InterPro" id="IPR007759">
    <property type="entry name" value="Asxl_HARE-HTH"/>
</dbReference>
<dbReference type="GO" id="GO:0006355">
    <property type="term" value="P:regulation of DNA-templated transcription"/>
    <property type="evidence" value="ECO:0007669"/>
    <property type="project" value="InterPro"/>
</dbReference>
<evidence type="ECO:0000256" key="2">
    <source>
        <dbReference type="ARBA" id="ARBA00022478"/>
    </source>
</evidence>
<keyword evidence="5" id="KW-0804">Transcription</keyword>
<evidence type="ECO:0000313" key="9">
    <source>
        <dbReference type="Proteomes" id="UP000016637"/>
    </source>
</evidence>
<dbReference type="RefSeq" id="WP_021752427.1">
    <property type="nucleotide sequence ID" value="NZ_KI271805.1"/>
</dbReference>
<dbReference type="PROSITE" id="PS51913">
    <property type="entry name" value="HTH_HARE"/>
    <property type="match status" value="1"/>
</dbReference>
<dbReference type="HOGENOM" id="CLU_116648_1_1_9"/>
<keyword evidence="9" id="KW-1185">Reference proteome</keyword>
<organism evidence="8 9">
    <name type="scientific">Gemella bergeri ATCC 700627</name>
    <dbReference type="NCBI Taxonomy" id="1321820"/>
    <lineage>
        <taxon>Bacteria</taxon>
        <taxon>Bacillati</taxon>
        <taxon>Bacillota</taxon>
        <taxon>Bacilli</taxon>
        <taxon>Bacillales</taxon>
        <taxon>Gemellaceae</taxon>
        <taxon>Gemella</taxon>
    </lineage>
</organism>
<feature type="domain" description="HTH HARE-type" evidence="7">
    <location>
        <begin position="15"/>
        <end position="83"/>
    </location>
</feature>
<evidence type="ECO:0000256" key="1">
    <source>
        <dbReference type="ARBA" id="ARBA00009828"/>
    </source>
</evidence>
<dbReference type="InterPro" id="IPR038087">
    <property type="entry name" value="RNAP_delta_N_dom_sf"/>
</dbReference>
<name>U2Q2M4_9BACL</name>